<dbReference type="PANTHER" id="PTHR32179:SF3">
    <property type="entry name" value="NICOTINATE-NUCLEOTIDE PYROPHOSPHORYLASE [CARBOXYLATING]"/>
    <property type="match status" value="1"/>
</dbReference>
<dbReference type="Gene3D" id="3.90.1170.20">
    <property type="entry name" value="Quinolinate phosphoribosyl transferase, N-terminal domain"/>
    <property type="match status" value="1"/>
</dbReference>
<dbReference type="GO" id="GO:0009435">
    <property type="term" value="P:NAD+ biosynthetic process"/>
    <property type="evidence" value="ECO:0007669"/>
    <property type="project" value="InterPro"/>
</dbReference>
<gene>
    <name evidence="7" type="primary">nadC</name>
    <name evidence="7" type="ORF">BN85308070</name>
</gene>
<dbReference type="GO" id="GO:0034213">
    <property type="term" value="P:quinolinate catabolic process"/>
    <property type="evidence" value="ECO:0007669"/>
    <property type="project" value="TreeGrafter"/>
</dbReference>
<organism evidence="7 8">
    <name type="scientific">Acholeplasma brassicae</name>
    <dbReference type="NCBI Taxonomy" id="61635"/>
    <lineage>
        <taxon>Bacteria</taxon>
        <taxon>Bacillati</taxon>
        <taxon>Mycoplasmatota</taxon>
        <taxon>Mollicutes</taxon>
        <taxon>Acholeplasmatales</taxon>
        <taxon>Acholeplasmataceae</taxon>
        <taxon>Acholeplasma</taxon>
    </lineage>
</organism>
<dbReference type="RefSeq" id="WP_030004690.1">
    <property type="nucleotide sequence ID" value="NC_022549.1"/>
</dbReference>
<dbReference type="STRING" id="61635.BN85308070"/>
<dbReference type="SUPFAM" id="SSF51690">
    <property type="entry name" value="Nicotinate/Quinolinate PRTase C-terminal domain-like"/>
    <property type="match status" value="1"/>
</dbReference>
<dbReference type="InterPro" id="IPR022412">
    <property type="entry name" value="Quinolinate_PRibosylTrfase_N"/>
</dbReference>
<dbReference type="Proteomes" id="UP000032737">
    <property type="component" value="Chromosome"/>
</dbReference>
<evidence type="ECO:0000259" key="6">
    <source>
        <dbReference type="Pfam" id="PF02749"/>
    </source>
</evidence>
<dbReference type="HOGENOM" id="CLU_1060159_0_0_14"/>
<accession>U4KRK6</accession>
<keyword evidence="2 7" id="KW-0328">Glycosyltransferase</keyword>
<comment type="similarity">
    <text evidence="1">Belongs to the NadC/ModD family.</text>
</comment>
<dbReference type="InterPro" id="IPR002638">
    <property type="entry name" value="Quinolinate_PRibosylTrfase_C"/>
</dbReference>
<dbReference type="KEGG" id="abra:BN85308070"/>
<dbReference type="EMBL" id="FO681348">
    <property type="protein sequence ID" value="CCV65828.1"/>
    <property type="molecule type" value="Genomic_DNA"/>
</dbReference>
<dbReference type="Gene3D" id="3.20.20.70">
    <property type="entry name" value="Aldolase class I"/>
    <property type="match status" value="1"/>
</dbReference>
<dbReference type="SUPFAM" id="SSF54675">
    <property type="entry name" value="Nicotinate/Quinolinate PRTase N-terminal domain-like"/>
    <property type="match status" value="1"/>
</dbReference>
<dbReference type="Pfam" id="PF01729">
    <property type="entry name" value="QRPTase_C"/>
    <property type="match status" value="1"/>
</dbReference>
<evidence type="ECO:0000256" key="1">
    <source>
        <dbReference type="ARBA" id="ARBA00009400"/>
    </source>
</evidence>
<dbReference type="GO" id="GO:0005737">
    <property type="term" value="C:cytoplasm"/>
    <property type="evidence" value="ECO:0007669"/>
    <property type="project" value="TreeGrafter"/>
</dbReference>
<evidence type="ECO:0000256" key="3">
    <source>
        <dbReference type="ARBA" id="ARBA00022679"/>
    </source>
</evidence>
<dbReference type="OrthoDB" id="9782546at2"/>
<evidence type="ECO:0000259" key="5">
    <source>
        <dbReference type="Pfam" id="PF01729"/>
    </source>
</evidence>
<dbReference type="InterPro" id="IPR027277">
    <property type="entry name" value="NadC/ModD"/>
</dbReference>
<name>U4KRK6_9MOLU</name>
<keyword evidence="8" id="KW-1185">Reference proteome</keyword>
<dbReference type="PANTHER" id="PTHR32179">
    <property type="entry name" value="NICOTINATE-NUCLEOTIDE PYROPHOSPHORYLASE [CARBOXYLATING]"/>
    <property type="match status" value="1"/>
</dbReference>
<dbReference type="InterPro" id="IPR037128">
    <property type="entry name" value="Quinolinate_PRibosylTase_N_sf"/>
</dbReference>
<evidence type="ECO:0000256" key="4">
    <source>
        <dbReference type="ARBA" id="ARBA00047445"/>
    </source>
</evidence>
<dbReference type="Pfam" id="PF02749">
    <property type="entry name" value="QRPTase_N"/>
    <property type="match status" value="1"/>
</dbReference>
<protein>
    <submittedName>
        <fullName evidence="7">Nicotinate-nucleotide pyrophosphorylase (Carboxylating)</fullName>
        <ecNumber evidence="7">2.4.2.19</ecNumber>
    </submittedName>
</protein>
<dbReference type="GO" id="GO:0004514">
    <property type="term" value="F:nicotinate-nucleotide diphosphorylase (carboxylating) activity"/>
    <property type="evidence" value="ECO:0007669"/>
    <property type="project" value="UniProtKB-EC"/>
</dbReference>
<feature type="domain" description="Quinolinate phosphoribosyl transferase C-terminal" evidence="5">
    <location>
        <begin position="102"/>
        <end position="258"/>
    </location>
</feature>
<proteinExistence type="inferred from homology"/>
<evidence type="ECO:0000313" key="7">
    <source>
        <dbReference type="EMBL" id="CCV65828.1"/>
    </source>
</evidence>
<dbReference type="AlphaFoldDB" id="U4KRK6"/>
<dbReference type="InterPro" id="IPR013785">
    <property type="entry name" value="Aldolase_TIM"/>
</dbReference>
<dbReference type="EC" id="2.4.2.19" evidence="7"/>
<evidence type="ECO:0000256" key="2">
    <source>
        <dbReference type="ARBA" id="ARBA00022676"/>
    </source>
</evidence>
<evidence type="ECO:0000313" key="8">
    <source>
        <dbReference type="Proteomes" id="UP000032737"/>
    </source>
</evidence>
<dbReference type="InterPro" id="IPR036068">
    <property type="entry name" value="Nicotinate_pribotase-like_C"/>
</dbReference>
<keyword evidence="3 7" id="KW-0808">Transferase</keyword>
<feature type="domain" description="Quinolinate phosphoribosyl transferase N-terminal" evidence="6">
    <location>
        <begin position="23"/>
        <end position="84"/>
    </location>
</feature>
<sequence length="262" mass="30101">MFDYRLFELMVDPSRKKRQTILSTDVTTFYIYSKEEGILSGNHVLKAFFDFYDLDIEFRFHKEDGTSFRRGDILCSIIGRANDVYYVLNDVVLLLARLSGISTITNYYKSKLGQTTLLDLKQYSPLYEAFEANALAYGGARELENLHLIDELEIEAYGNIEEAIAKAIYLYKDKRIGIEVTDIKLFYDVIKTDVEVIVLKYFNDEALRRARLDAPEDKILIIGGTITPNRLEMISKMGYPYLATPFVLNASRVLEFGVKLGK</sequence>
<reference evidence="7 8" key="1">
    <citation type="journal article" date="2013" name="J. Mol. Microbiol. Biotechnol.">
        <title>Analysis of the Complete Genomes of Acholeplasma brassicae , A. palmae and A. laidlawii and Their Comparison to the Obligate Parasites from ' Candidatus Phytoplasma'.</title>
        <authorList>
            <person name="Kube M."/>
            <person name="Siewert C."/>
            <person name="Migdoll A.M."/>
            <person name="Duduk B."/>
            <person name="Holz S."/>
            <person name="Rabus R."/>
            <person name="Seemuller E."/>
            <person name="Mitrovic J."/>
            <person name="Muller I."/>
            <person name="Buttner C."/>
            <person name="Reinhardt R."/>
        </authorList>
    </citation>
    <scope>NUCLEOTIDE SEQUENCE [LARGE SCALE GENOMIC DNA]</scope>
    <source>
        <strain evidence="8">0502</strain>
    </source>
</reference>
<comment type="catalytic activity">
    <reaction evidence="4">
        <text>nicotinate beta-D-ribonucleotide + CO2 + diphosphate = quinolinate + 5-phospho-alpha-D-ribose 1-diphosphate + 2 H(+)</text>
        <dbReference type="Rhea" id="RHEA:12733"/>
        <dbReference type="ChEBI" id="CHEBI:15378"/>
        <dbReference type="ChEBI" id="CHEBI:16526"/>
        <dbReference type="ChEBI" id="CHEBI:29959"/>
        <dbReference type="ChEBI" id="CHEBI:33019"/>
        <dbReference type="ChEBI" id="CHEBI:57502"/>
        <dbReference type="ChEBI" id="CHEBI:58017"/>
        <dbReference type="EC" id="2.4.2.19"/>
    </reaction>
</comment>